<dbReference type="EMBL" id="JAATEO010000015">
    <property type="protein sequence ID" value="NJP33335.1"/>
    <property type="molecule type" value="Genomic_DNA"/>
</dbReference>
<reference evidence="3 4" key="1">
    <citation type="submission" date="2020-03" db="EMBL/GenBank/DDBJ databases">
        <title>WGS of actinomycetes isolated from Thailand.</title>
        <authorList>
            <person name="Thawai C."/>
        </authorList>
    </citation>
    <scope>NUCLEOTIDE SEQUENCE [LARGE SCALE GENOMIC DNA]</scope>
    <source>
        <strain evidence="3 4">HSS6-12</strain>
    </source>
</reference>
<proteinExistence type="predicted"/>
<dbReference type="InterPro" id="IPR016039">
    <property type="entry name" value="Thiolase-like"/>
</dbReference>
<evidence type="ECO:0000313" key="4">
    <source>
        <dbReference type="Proteomes" id="UP000783871"/>
    </source>
</evidence>
<dbReference type="PANTHER" id="PTHR11712">
    <property type="entry name" value="POLYKETIDE SYNTHASE-RELATED"/>
    <property type="match status" value="1"/>
</dbReference>
<protein>
    <submittedName>
        <fullName evidence="3">3-oxoacyl-ACP synthase</fullName>
    </submittedName>
</protein>
<sequence>MNVVISGLAVVSPFGLGTGPFAAGWRAARPAVSPGEAPPVARLPELTGDDFTPNRRVRLKERSSALAVGTVGALLAAYDLGDVPAARRGVVLGSALASLDSYLAVSGGSLAGAKPHFIDHNLMPPGIMNYTSSQAAIRFDLRGPNVTVTSGRATGLTALGCARRLVAAGRADAVLAGAFEAISPRRLRLETAADRAPALTGEGCCVFLVETAESAERAGRRVLATPLALTAGYFPEPDEGRAALHRVVTRALRQAGVTAGDVATVVRGAAAPGRYADDETAVLADVLPGVRVLDPATRVGDTYGASAAFGVAAALVEADTEPSAGVTLVTSIDPDGQVACAVLAPGSRVPIPVG</sequence>
<dbReference type="SUPFAM" id="SSF53901">
    <property type="entry name" value="Thiolase-like"/>
    <property type="match status" value="2"/>
</dbReference>
<evidence type="ECO:0000313" key="3">
    <source>
        <dbReference type="EMBL" id="NJP33335.1"/>
    </source>
</evidence>
<dbReference type="PANTHER" id="PTHR11712:SF336">
    <property type="entry name" value="3-OXOACYL-[ACYL-CARRIER-PROTEIN] SYNTHASE, MITOCHONDRIAL"/>
    <property type="match status" value="1"/>
</dbReference>
<dbReference type="Gene3D" id="3.40.47.10">
    <property type="match status" value="1"/>
</dbReference>
<dbReference type="InterPro" id="IPR014030">
    <property type="entry name" value="Ketoacyl_synth_N"/>
</dbReference>
<keyword evidence="1" id="KW-0808">Transferase</keyword>
<evidence type="ECO:0000256" key="1">
    <source>
        <dbReference type="ARBA" id="ARBA00022679"/>
    </source>
</evidence>
<keyword evidence="4" id="KW-1185">Reference proteome</keyword>
<dbReference type="Proteomes" id="UP000783871">
    <property type="component" value="Unassembled WGS sequence"/>
</dbReference>
<organism evidence="3 4">
    <name type="scientific">Micromonospora thermarum</name>
    <dbReference type="NCBI Taxonomy" id="2720024"/>
    <lineage>
        <taxon>Bacteria</taxon>
        <taxon>Bacillati</taxon>
        <taxon>Actinomycetota</taxon>
        <taxon>Actinomycetes</taxon>
        <taxon>Micromonosporales</taxon>
        <taxon>Micromonosporaceae</taxon>
        <taxon>Micromonospora</taxon>
    </lineage>
</organism>
<dbReference type="InterPro" id="IPR000794">
    <property type="entry name" value="Beta-ketoacyl_synthase"/>
</dbReference>
<comment type="caution">
    <text evidence="3">The sequence shown here is derived from an EMBL/GenBank/DDBJ whole genome shotgun (WGS) entry which is preliminary data.</text>
</comment>
<evidence type="ECO:0000259" key="2">
    <source>
        <dbReference type="Pfam" id="PF00109"/>
    </source>
</evidence>
<accession>A0ABX0ZBS2</accession>
<dbReference type="Pfam" id="PF00109">
    <property type="entry name" value="ketoacyl-synt"/>
    <property type="match status" value="1"/>
</dbReference>
<gene>
    <name evidence="3" type="ORF">HCJ94_15420</name>
</gene>
<dbReference type="RefSeq" id="WP_168001712.1">
    <property type="nucleotide sequence ID" value="NZ_JAATEO010000015.1"/>
</dbReference>
<name>A0ABX0ZBS2_9ACTN</name>
<feature type="domain" description="Beta-ketoacyl synthase-like N-terminal" evidence="2">
    <location>
        <begin position="82"/>
        <end position="187"/>
    </location>
</feature>